<protein>
    <submittedName>
        <fullName evidence="1">Uncharacterized protein</fullName>
    </submittedName>
</protein>
<proteinExistence type="predicted"/>
<reference evidence="1" key="1">
    <citation type="journal article" date="2014" name="Int. J. Syst. Evol. Microbiol.">
        <title>Complete genome sequence of Corynebacterium casei LMG S-19264T (=DSM 44701T), isolated from a smear-ripened cheese.</title>
        <authorList>
            <consortium name="US DOE Joint Genome Institute (JGI-PGF)"/>
            <person name="Walter F."/>
            <person name="Albersmeier A."/>
            <person name="Kalinowski J."/>
            <person name="Ruckert C."/>
        </authorList>
    </citation>
    <scope>NUCLEOTIDE SEQUENCE</scope>
    <source>
        <strain evidence="1">NBRC 112290</strain>
    </source>
</reference>
<dbReference type="InterPro" id="IPR045592">
    <property type="entry name" value="DUF6461"/>
</dbReference>
<dbReference type="RefSeq" id="WP_284250780.1">
    <property type="nucleotide sequence ID" value="NZ_BSUM01000001.1"/>
</dbReference>
<dbReference type="Pfam" id="PF20062">
    <property type="entry name" value="DUF6461"/>
    <property type="match status" value="1"/>
</dbReference>
<reference evidence="1" key="2">
    <citation type="submission" date="2023-02" db="EMBL/GenBank/DDBJ databases">
        <authorList>
            <person name="Sun Q."/>
            <person name="Mori K."/>
        </authorList>
    </citation>
    <scope>NUCLEOTIDE SEQUENCE</scope>
    <source>
        <strain evidence="1">NBRC 112290</strain>
    </source>
</reference>
<dbReference type="Proteomes" id="UP001157161">
    <property type="component" value="Unassembled WGS sequence"/>
</dbReference>
<dbReference type="EMBL" id="BSUM01000001">
    <property type="protein sequence ID" value="GMA32068.1"/>
    <property type="molecule type" value="Genomic_DNA"/>
</dbReference>
<organism evidence="1 2">
    <name type="scientific">Litorihabitans aurantiacus</name>
    <dbReference type="NCBI Taxonomy" id="1930061"/>
    <lineage>
        <taxon>Bacteria</taxon>
        <taxon>Bacillati</taxon>
        <taxon>Actinomycetota</taxon>
        <taxon>Actinomycetes</taxon>
        <taxon>Micrococcales</taxon>
        <taxon>Beutenbergiaceae</taxon>
        <taxon>Litorihabitans</taxon>
    </lineage>
</organism>
<dbReference type="AlphaFoldDB" id="A0AA37XEX5"/>
<comment type="caution">
    <text evidence="1">The sequence shown here is derived from an EMBL/GenBank/DDBJ whole genome shotgun (WGS) entry which is preliminary data.</text>
</comment>
<evidence type="ECO:0000313" key="2">
    <source>
        <dbReference type="Proteomes" id="UP001157161"/>
    </source>
</evidence>
<name>A0AA37XEX5_9MICO</name>
<accession>A0AA37XEX5</accession>
<evidence type="ECO:0000313" key="1">
    <source>
        <dbReference type="EMBL" id="GMA32068.1"/>
    </source>
</evidence>
<gene>
    <name evidence="1" type="ORF">GCM10025875_20600</name>
</gene>
<sequence length="187" mass="19616">MSTELPTWITATELADAATITVVRDGDLTRVAEAFGAHGEPFAASDPSVWELVDDGVPLPWGVVAALEGGVVVIEPNGWVGSTPEVLASASVGGLAVAVYWNVNMLTEIAIVEDGVALGGISDMQVHTGARFDEVVRDVRPVPSDPDPIDAVAWGLEAQAALARPVVDGALWSRLADLSTAYRFREV</sequence>
<keyword evidence="2" id="KW-1185">Reference proteome</keyword>